<evidence type="ECO:0000313" key="5">
    <source>
        <dbReference type="Proteomes" id="UP000473648"/>
    </source>
</evidence>
<dbReference type="Proteomes" id="UP000473648">
    <property type="component" value="Unassembled WGS sequence"/>
</dbReference>
<evidence type="ECO:0000256" key="3">
    <source>
        <dbReference type="ARBA" id="ARBA00023014"/>
    </source>
</evidence>
<comment type="similarity">
    <text evidence="2">Belongs to the FldB/FldC dehydratase alpha/beta subunit family.</text>
</comment>
<keyword evidence="3" id="KW-0479">Metal-binding</keyword>
<dbReference type="EMBL" id="VOGB01000003">
    <property type="protein sequence ID" value="MQM72201.1"/>
    <property type="molecule type" value="Genomic_DNA"/>
</dbReference>
<evidence type="ECO:0000256" key="2">
    <source>
        <dbReference type="ARBA" id="ARBA00005806"/>
    </source>
</evidence>
<reference evidence="4" key="1">
    <citation type="journal article" date="2020" name="Appl. Environ. Microbiol.">
        <title>Medium-Chain Fatty Acid Synthesis by 'Candidatus Weimeria bifida' gen. nov., sp. nov., and 'Candidatus Pseudoramibacter fermentans' sp. nov.</title>
        <authorList>
            <person name="Scarborough M.J."/>
            <person name="Myers K.S."/>
            <person name="Donohue T.J."/>
            <person name="Noguera D.R."/>
        </authorList>
    </citation>
    <scope>NUCLEOTIDE SEQUENCE</scope>
    <source>
        <strain evidence="4">EUB1.1</strain>
    </source>
</reference>
<comment type="cofactor">
    <cofactor evidence="1">
        <name>[4Fe-4S] cluster</name>
        <dbReference type="ChEBI" id="CHEBI:49883"/>
    </cofactor>
</comment>
<comment type="caution">
    <text evidence="4">The sequence shown here is derived from an EMBL/GenBank/DDBJ whole genome shotgun (WGS) entry which is preliminary data.</text>
</comment>
<accession>A0A6L5GPJ3</accession>
<evidence type="ECO:0000256" key="1">
    <source>
        <dbReference type="ARBA" id="ARBA00001966"/>
    </source>
</evidence>
<proteinExistence type="inferred from homology"/>
<dbReference type="PANTHER" id="PTHR30548">
    <property type="entry name" value="2-HYDROXYGLUTARYL-COA DEHYDRATASE, D-COMPONENT-RELATED"/>
    <property type="match status" value="1"/>
</dbReference>
<dbReference type="Gene3D" id="3.40.50.11890">
    <property type="match status" value="1"/>
</dbReference>
<dbReference type="GO" id="GO:0016836">
    <property type="term" value="F:hydro-lyase activity"/>
    <property type="evidence" value="ECO:0007669"/>
    <property type="project" value="UniProtKB-ARBA"/>
</dbReference>
<dbReference type="Gene3D" id="3.40.50.11900">
    <property type="match status" value="1"/>
</dbReference>
<gene>
    <name evidence="4" type="ORF">FRC53_01965</name>
</gene>
<keyword evidence="3" id="KW-0408">Iron</keyword>
<sequence length="417" mass="47440">MDIVHRYGQWIKNKLPDNPKAAGRYIRLGLRLESFAKRHLGDKNVPLPYRDLNCLALDGMLHTLEHPESAAWTNLFTPVEILQNFDLSCLSIEMMGSFLSGFTIEDWCIDQAEAEGIAPTLCSYHKAFIGAVDAGLIPMPKCAVTTSIVCDANLQTFRYTADSRHIPTTLLDIPNEKSKDSVAYVVTQLNDWIAQLEDLNHQGFDLDKLRDTLDRENQSFEAYRHFIELTRSRYYPSTLTLQMFVLYASHLIIGSPEALDFFKRLEADAASRPVFSGKRIFWLHVLPFYEPALKHAFNLSRKYQIQATDMNLDYNKPLDLERPLEALAEKMIDNIFVGPLDRRIEAERRLIRETGADGVISFNHWGCKQMAGAANLMKKALAEANIPYLILDGDGIDPRNSPEGQIKTRLEAFLEML</sequence>
<dbReference type="PANTHER" id="PTHR30548:SF2">
    <property type="entry name" value="2-HYDROXYACYL-COA DEHYDRATASE,D-COMPONENT"/>
    <property type="match status" value="1"/>
</dbReference>
<dbReference type="AlphaFoldDB" id="A0A6L5GPJ3"/>
<organism evidence="4 5">
    <name type="scientific">Candidatus Pseudoramibacter fermentans</name>
    <dbReference type="NCBI Taxonomy" id="2594427"/>
    <lineage>
        <taxon>Bacteria</taxon>
        <taxon>Bacillati</taxon>
        <taxon>Bacillota</taxon>
        <taxon>Clostridia</taxon>
        <taxon>Eubacteriales</taxon>
        <taxon>Eubacteriaceae</taxon>
        <taxon>Pseudoramibacter</taxon>
    </lineage>
</organism>
<dbReference type="InterPro" id="IPR010327">
    <property type="entry name" value="FldB/FldC_alpha/beta"/>
</dbReference>
<protein>
    <submittedName>
        <fullName evidence="4">2-hydroxyacyl-CoA dehydratase</fullName>
    </submittedName>
</protein>
<evidence type="ECO:0000313" key="4">
    <source>
        <dbReference type="EMBL" id="MQM72201.1"/>
    </source>
</evidence>
<dbReference type="GO" id="GO:0051536">
    <property type="term" value="F:iron-sulfur cluster binding"/>
    <property type="evidence" value="ECO:0007669"/>
    <property type="project" value="UniProtKB-KW"/>
</dbReference>
<keyword evidence="3" id="KW-0411">Iron-sulfur</keyword>
<dbReference type="Pfam" id="PF06050">
    <property type="entry name" value="HGD-D"/>
    <property type="match status" value="1"/>
</dbReference>
<name>A0A6L5GPJ3_9FIRM</name>
<keyword evidence="5" id="KW-1185">Reference proteome</keyword>